<evidence type="ECO:0000256" key="5">
    <source>
        <dbReference type="ARBA" id="ARBA00022605"/>
    </source>
</evidence>
<evidence type="ECO:0000256" key="2">
    <source>
        <dbReference type="ARBA" id="ARBA00006774"/>
    </source>
</evidence>
<feature type="chain" id="PRO_5040551835" description="Arginine biosynthesis bifunctional protein ArgJ beta chain" evidence="12">
    <location>
        <begin position="529"/>
        <end position="733"/>
    </location>
</feature>
<feature type="binding site" evidence="12">
    <location>
        <position position="733"/>
    </location>
    <ligand>
        <name>substrate</name>
    </ligand>
</feature>
<comment type="pathway">
    <text evidence="12">Amino-acid biosynthesis; L-arginine biosynthesis; N(2)-acetyl-L-ornithine from L-glutamate: step 1/4.</text>
</comment>
<feature type="binding site" evidence="12">
    <location>
        <position position="496"/>
    </location>
    <ligand>
        <name>substrate</name>
    </ligand>
</feature>
<dbReference type="GO" id="GO:0051287">
    <property type="term" value="F:NAD binding"/>
    <property type="evidence" value="ECO:0007669"/>
    <property type="project" value="InterPro"/>
</dbReference>
<comment type="subcellular location">
    <subcellularLocation>
        <location evidence="1">Cytoplasm</location>
    </subcellularLocation>
    <subcellularLocation>
        <location evidence="12">Plastid</location>
        <location evidence="12">Chloroplast</location>
    </subcellularLocation>
</comment>
<dbReference type="SUPFAM" id="SSF56266">
    <property type="entry name" value="DmpA/ArgJ-like"/>
    <property type="match status" value="1"/>
</dbReference>
<evidence type="ECO:0000313" key="15">
    <source>
        <dbReference type="EMBL" id="KAJ1683707.1"/>
    </source>
</evidence>
<feature type="site" description="Involved in the stabilization of negative charge on the oxyanion by the formation of the oxyanion hole" evidence="12">
    <location>
        <position position="457"/>
    </location>
</feature>
<feature type="site" description="Cleavage; by autolysis" evidence="12">
    <location>
        <begin position="528"/>
        <end position="529"/>
    </location>
</feature>
<keyword evidence="11 12" id="KW-0012">Acyltransferase</keyword>
<dbReference type="InterPro" id="IPR036291">
    <property type="entry name" value="NAD(P)-bd_dom_sf"/>
</dbReference>
<accession>A0A9P9Z7F0</accession>
<feature type="region of interest" description="Disordered" evidence="13">
    <location>
        <begin position="209"/>
        <end position="349"/>
    </location>
</feature>
<dbReference type="CDD" id="cd02152">
    <property type="entry name" value="OAT"/>
    <property type="match status" value="1"/>
</dbReference>
<dbReference type="Pfam" id="PF22698">
    <property type="entry name" value="Semialdhyde_dhC_1"/>
    <property type="match status" value="1"/>
</dbReference>
<comment type="subunit">
    <text evidence="12">Heterodimer of an alpha and a beta chain.</text>
</comment>
<keyword evidence="5 12" id="KW-0028">Amino-acid biosynthesis</keyword>
<dbReference type="Pfam" id="PF01960">
    <property type="entry name" value="ArgJ"/>
    <property type="match status" value="1"/>
</dbReference>
<dbReference type="GO" id="GO:0016620">
    <property type="term" value="F:oxidoreductase activity, acting on the aldehyde or oxo group of donors, NAD or NADP as acceptor"/>
    <property type="evidence" value="ECO:0007669"/>
    <property type="project" value="InterPro"/>
</dbReference>
<dbReference type="EC" id="2.3.1.35" evidence="12"/>
<feature type="active site" description="Nucleophile" evidence="12">
    <location>
        <position position="529"/>
    </location>
</feature>
<feature type="compositionally biased region" description="Basic and acidic residues" evidence="13">
    <location>
        <begin position="298"/>
        <end position="309"/>
    </location>
</feature>
<comment type="catalytic activity">
    <reaction evidence="12">
        <text>N(2)-acetyl-L-ornithine + L-glutamate = N-acetyl-L-glutamate + L-ornithine</text>
        <dbReference type="Rhea" id="RHEA:15349"/>
        <dbReference type="ChEBI" id="CHEBI:29985"/>
        <dbReference type="ChEBI" id="CHEBI:44337"/>
        <dbReference type="ChEBI" id="CHEBI:46911"/>
        <dbReference type="ChEBI" id="CHEBI:57805"/>
        <dbReference type="EC" id="2.3.1.35"/>
    </reaction>
</comment>
<evidence type="ECO:0000259" key="14">
    <source>
        <dbReference type="SMART" id="SM00859"/>
    </source>
</evidence>
<dbReference type="CDD" id="cd24148">
    <property type="entry name" value="AGPR_1_actinobacAGPR_like"/>
    <property type="match status" value="1"/>
</dbReference>
<dbReference type="GO" id="GO:0006592">
    <property type="term" value="P:ornithine biosynthetic process"/>
    <property type="evidence" value="ECO:0007669"/>
    <property type="project" value="TreeGrafter"/>
</dbReference>
<dbReference type="NCBIfam" id="NF003802">
    <property type="entry name" value="PRK05388.1"/>
    <property type="match status" value="1"/>
</dbReference>
<evidence type="ECO:0000256" key="11">
    <source>
        <dbReference type="ARBA" id="ARBA00023315"/>
    </source>
</evidence>
<evidence type="ECO:0000256" key="3">
    <source>
        <dbReference type="ARBA" id="ARBA00022490"/>
    </source>
</evidence>
<name>A0A9P9Z7F0_9POAL</name>
<dbReference type="GO" id="GO:0004042">
    <property type="term" value="F:L-glutamate N-acetyltransferase activity"/>
    <property type="evidence" value="ECO:0007669"/>
    <property type="project" value="UniProtKB-UniRule"/>
</dbReference>
<comment type="pathway">
    <text evidence="12">Amino-acid biosynthesis; L-arginine biosynthesis; L-ornithine and N-acetyl-L-glutamate from L-glutamate and N(2)-acetyl-L-ornithine (cyclic): step 1/1.</text>
</comment>
<reference evidence="15" key="1">
    <citation type="journal article" date="2022" name="Cell">
        <title>Repeat-based holocentromeres influence genome architecture and karyotype evolution.</title>
        <authorList>
            <person name="Hofstatter P.G."/>
            <person name="Thangavel G."/>
            <person name="Lux T."/>
            <person name="Neumann P."/>
            <person name="Vondrak T."/>
            <person name="Novak P."/>
            <person name="Zhang M."/>
            <person name="Costa L."/>
            <person name="Castellani M."/>
            <person name="Scott A."/>
            <person name="Toegelov H."/>
            <person name="Fuchs J."/>
            <person name="Mata-Sucre Y."/>
            <person name="Dias Y."/>
            <person name="Vanzela A.L.L."/>
            <person name="Huettel B."/>
            <person name="Almeida C.C.S."/>
            <person name="Simkova H."/>
            <person name="Souza G."/>
            <person name="Pedrosa-Harand A."/>
            <person name="Macas J."/>
            <person name="Mayer K.F.X."/>
            <person name="Houben A."/>
            <person name="Marques A."/>
        </authorList>
    </citation>
    <scope>NUCLEOTIDE SEQUENCE</scope>
    <source>
        <strain evidence="15">RhyBre1mFocal</strain>
    </source>
</reference>
<keyword evidence="10 12" id="KW-0511">Multifunctional enzyme</keyword>
<keyword evidence="9" id="KW-0560">Oxidoreductase</keyword>
<comment type="function">
    <text evidence="12">Catalyzes two activities which are involved in the cyclic version of arginine biosynthesis: the synthesis of acetylglutamate from glutamate and acetyl-CoA, and of ornithine by transacetylation between acetylornithine and glutamate.</text>
</comment>
<dbReference type="InterPro" id="IPR016117">
    <property type="entry name" value="ArgJ-like_dom_sf"/>
</dbReference>
<protein>
    <recommendedName>
        <fullName evidence="12">Arginine biosynthesis bifunctional protein ArgJ, chloroplastic</fullName>
    </recommendedName>
    <domain>
        <recommendedName>
            <fullName evidence="12">Glutamate N-acetyltransferase</fullName>
            <shortName evidence="12">GAT</shortName>
            <ecNumber evidence="12">2.3.1.35</ecNumber>
        </recommendedName>
        <alternativeName>
            <fullName evidence="12">Ornithine acetyltransferase</fullName>
            <shortName evidence="12">OATase</shortName>
        </alternativeName>
        <alternativeName>
            <fullName evidence="12">Ornithine transacetylase</fullName>
        </alternativeName>
    </domain>
    <domain>
        <recommendedName>
            <fullName evidence="12">Amino-acid acetyltransferase</fullName>
            <ecNumber evidence="12">2.3.1.1</ecNumber>
        </recommendedName>
        <alternativeName>
            <fullName evidence="12">N-acetylglutamate synthase</fullName>
            <shortName evidence="12">AGS</shortName>
        </alternativeName>
    </domain>
    <component>
        <recommendedName>
            <fullName evidence="12">Arginine biosynthesis bifunctional protein ArgJ alpha chain</fullName>
        </recommendedName>
    </component>
    <component>
        <recommendedName>
            <fullName evidence="12">Arginine biosynthesis bifunctional protein ArgJ beta chain</fullName>
        </recommendedName>
    </component>
</protein>
<comment type="similarity">
    <text evidence="2 12">Belongs to the ArgJ family.</text>
</comment>
<feature type="compositionally biased region" description="Basic and acidic residues" evidence="13">
    <location>
        <begin position="241"/>
        <end position="250"/>
    </location>
</feature>
<comment type="caution">
    <text evidence="15">The sequence shown here is derived from an EMBL/GenBank/DDBJ whole genome shotgun (WGS) entry which is preliminary data.</text>
</comment>
<evidence type="ECO:0000256" key="4">
    <source>
        <dbReference type="ARBA" id="ARBA00022571"/>
    </source>
</evidence>
<dbReference type="SMART" id="SM00859">
    <property type="entry name" value="Semialdhyde_dh"/>
    <property type="match status" value="1"/>
</dbReference>
<evidence type="ECO:0000256" key="6">
    <source>
        <dbReference type="ARBA" id="ARBA00022679"/>
    </source>
</evidence>
<dbReference type="Proteomes" id="UP001151287">
    <property type="component" value="Unassembled WGS sequence"/>
</dbReference>
<dbReference type="Gene3D" id="3.60.70.12">
    <property type="entry name" value="L-amino peptidase D-ALA esterase/amidase"/>
    <property type="match status" value="1"/>
</dbReference>
<dbReference type="Pfam" id="PF01118">
    <property type="entry name" value="Semialdhyde_dh"/>
    <property type="match status" value="1"/>
</dbReference>
<dbReference type="InterPro" id="IPR002813">
    <property type="entry name" value="Arg_biosynth_ArgJ"/>
</dbReference>
<dbReference type="GO" id="GO:0009507">
    <property type="term" value="C:chloroplast"/>
    <property type="evidence" value="ECO:0007669"/>
    <property type="project" value="UniProtKB-SubCell"/>
</dbReference>
<feature type="binding site" evidence="12">
    <location>
        <position position="728"/>
    </location>
    <ligand>
        <name>substrate</name>
    </ligand>
</feature>
<feature type="site" description="Involved in the stabilization of negative charge on the oxyanion by the formation of the oxyanion hole" evidence="12">
    <location>
        <position position="458"/>
    </location>
</feature>
<dbReference type="SUPFAM" id="SSF51735">
    <property type="entry name" value="NAD(P)-binding Rossmann-fold domains"/>
    <property type="match status" value="1"/>
</dbReference>
<dbReference type="AlphaFoldDB" id="A0A9P9Z7F0"/>
<gene>
    <name evidence="15" type="ORF">LUZ63_021066</name>
</gene>
<dbReference type="InterPro" id="IPR042195">
    <property type="entry name" value="ArgJ_beta_C"/>
</dbReference>
<sequence>MTLSVAVSGASGYAGGEILRLLADHPDVEVRTVTAHSSAGQPLLAHQPHLRSLAHLELQPTTPEILSGHDVVFLALPHGQSAQYTDALSGTPLVIDAGADHRLTSSEDWAAFYGGPHPEPWAYGVPELPIGGGKLRDRLRRATRIAAPGCNASTVSLSLAPGVAAGVIDPGDIVSVLAVGPSGAGKAAKTNLLASEILGTANPYAVGGTHRHIPRSVRRSSLPAPRPMASACPSPGARAHGTRDPGHLLRADSGGGDGCRDPGGVAERVRRRTLRRAAAGRDVPTDGRRAGRQRRLARPRDRPRGEPGRGRRRRRQSGEGHRGRRGAVHEHRAGAPRDHRASSERSRPVSVTIPAGFEAAGVAVGLKSTGARDVAVVVNRGPQKVGAAVFTSNRAKANPILWSEQVVKDGVVEAVVLNSGGANCFTGAFGFQTTHQTAERAAELLGVGAGDVVVCSTGLIGTGDEVFRAKVLDGVEKGIAALSADGGDDASLAIMTTDSRSKRAVHHGEGWSIGGMAKGAGMLAPGLATMLVVLTTDVVLDAAEADAALRAATRVSFDRLDSDGCMSTNDQVTLLSSGASGIRVDADEFAAALTSVCDDLAAQLQGDAEGASHDITIRVVHAASEDDAVEIGRSIARNNLFKAAIFGNDPNWGRVLAAIGTTQAAFDPYDVDVWMNGVRVCSAGGPDRPREDVDLTPRATDLLVDLRVGDAEATIRTNDLTHDYVHENSAYSS</sequence>
<dbReference type="Gene3D" id="3.10.20.340">
    <property type="entry name" value="ArgJ beta chain, C-terminal domain"/>
    <property type="match status" value="1"/>
</dbReference>
<evidence type="ECO:0000256" key="7">
    <source>
        <dbReference type="ARBA" id="ARBA00022813"/>
    </source>
</evidence>
<dbReference type="PANTHER" id="PTHR23100:SF0">
    <property type="entry name" value="ARGININE BIOSYNTHESIS BIFUNCTIONAL PROTEIN ARGJ, MITOCHONDRIAL"/>
    <property type="match status" value="1"/>
</dbReference>
<dbReference type="PANTHER" id="PTHR23100">
    <property type="entry name" value="ARGININE BIOSYNTHESIS BIFUNCTIONAL PROTEIN ARGJ"/>
    <property type="match status" value="1"/>
</dbReference>
<dbReference type="InterPro" id="IPR000534">
    <property type="entry name" value="Semialdehyde_DH_NAD-bd"/>
</dbReference>
<evidence type="ECO:0000256" key="1">
    <source>
        <dbReference type="ARBA" id="ARBA00004496"/>
    </source>
</evidence>
<keyword evidence="6 12" id="KW-0808">Transferase</keyword>
<evidence type="ECO:0000256" key="12">
    <source>
        <dbReference type="HAMAP-Rule" id="MF_03124"/>
    </source>
</evidence>
<dbReference type="FunFam" id="3.10.20.340:FF:000003">
    <property type="entry name" value="Arginine biosynthesis bifunctional protein ArgJ"/>
    <property type="match status" value="1"/>
</dbReference>
<feature type="domain" description="Semialdehyde dehydrogenase NAD-binding" evidence="14">
    <location>
        <begin position="4"/>
        <end position="136"/>
    </location>
</feature>
<dbReference type="Gene3D" id="3.40.50.720">
    <property type="entry name" value="NAD(P)-binding Rossmann-like Domain"/>
    <property type="match status" value="1"/>
</dbReference>
<dbReference type="EMBL" id="JAMQYH010000124">
    <property type="protein sequence ID" value="KAJ1683707.1"/>
    <property type="molecule type" value="Genomic_DNA"/>
</dbReference>
<dbReference type="EC" id="2.3.1.1" evidence="12"/>
<evidence type="ECO:0000256" key="10">
    <source>
        <dbReference type="ARBA" id="ARBA00023268"/>
    </source>
</evidence>
<keyword evidence="12" id="KW-0934">Plastid</keyword>
<keyword evidence="7 12" id="KW-0068">Autocatalytic cleavage</keyword>
<evidence type="ECO:0000256" key="9">
    <source>
        <dbReference type="ARBA" id="ARBA00023002"/>
    </source>
</evidence>
<feature type="binding site" evidence="12">
    <location>
        <position position="518"/>
    </location>
    <ligand>
        <name>substrate</name>
    </ligand>
</feature>
<dbReference type="InterPro" id="IPR058924">
    <property type="entry name" value="AGPR_dimerisation_dom"/>
</dbReference>
<feature type="binding site" evidence="12">
    <location>
        <position position="529"/>
    </location>
    <ligand>
        <name>substrate</name>
    </ligand>
</feature>
<keyword evidence="4 12" id="KW-0055">Arginine biosynthesis</keyword>
<comment type="catalytic activity">
    <reaction evidence="12">
        <text>L-glutamate + acetyl-CoA = N-acetyl-L-glutamate + CoA + H(+)</text>
        <dbReference type="Rhea" id="RHEA:24292"/>
        <dbReference type="ChEBI" id="CHEBI:15378"/>
        <dbReference type="ChEBI" id="CHEBI:29985"/>
        <dbReference type="ChEBI" id="CHEBI:44337"/>
        <dbReference type="ChEBI" id="CHEBI:57287"/>
        <dbReference type="ChEBI" id="CHEBI:57288"/>
        <dbReference type="EC" id="2.3.1.1"/>
    </reaction>
</comment>
<keyword evidence="12" id="KW-0150">Chloroplast</keyword>
<dbReference type="OrthoDB" id="2017946at2759"/>
<feature type="compositionally biased region" description="Basic residues" evidence="13">
    <location>
        <begin position="209"/>
        <end position="218"/>
    </location>
</feature>
<evidence type="ECO:0000313" key="16">
    <source>
        <dbReference type="Proteomes" id="UP001151287"/>
    </source>
</evidence>
<feature type="chain" id="PRO_5040551834" description="Arginine biosynthesis bifunctional protein ArgJ alpha chain" evidence="12">
    <location>
        <begin position="1"/>
        <end position="528"/>
    </location>
</feature>
<feature type="binding site" evidence="12">
    <location>
        <position position="609"/>
    </location>
    <ligand>
        <name>substrate</name>
    </ligand>
</feature>
<keyword evidence="3" id="KW-0963">Cytoplasm</keyword>
<organism evidence="15 16">
    <name type="scientific">Rhynchospora breviuscula</name>
    <dbReference type="NCBI Taxonomy" id="2022672"/>
    <lineage>
        <taxon>Eukaryota</taxon>
        <taxon>Viridiplantae</taxon>
        <taxon>Streptophyta</taxon>
        <taxon>Embryophyta</taxon>
        <taxon>Tracheophyta</taxon>
        <taxon>Spermatophyta</taxon>
        <taxon>Magnoliopsida</taxon>
        <taxon>Liliopsida</taxon>
        <taxon>Poales</taxon>
        <taxon>Cyperaceae</taxon>
        <taxon>Cyperoideae</taxon>
        <taxon>Rhynchosporeae</taxon>
        <taxon>Rhynchospora</taxon>
    </lineage>
</organism>
<dbReference type="GO" id="GO:0006526">
    <property type="term" value="P:L-arginine biosynthetic process"/>
    <property type="evidence" value="ECO:0007669"/>
    <property type="project" value="UniProtKB-UniRule"/>
</dbReference>
<dbReference type="GO" id="GO:0004358">
    <property type="term" value="F:L-glutamate N-acetyltransferase activity, acting on acetyl-L-ornithine as donor"/>
    <property type="evidence" value="ECO:0007669"/>
    <property type="project" value="UniProtKB-UniRule"/>
</dbReference>
<keyword evidence="16" id="KW-1185">Reference proteome</keyword>
<proteinExistence type="inferred from homology"/>
<evidence type="ECO:0000256" key="13">
    <source>
        <dbReference type="SAM" id="MobiDB-lite"/>
    </source>
</evidence>
<dbReference type="Gene3D" id="3.30.360.10">
    <property type="entry name" value="Dihydrodipicolinate Reductase, domain 2"/>
    <property type="match status" value="1"/>
</dbReference>
<keyword evidence="8" id="KW-0521">NADP</keyword>
<dbReference type="HAMAP" id="MF_01106">
    <property type="entry name" value="ArgJ"/>
    <property type="match status" value="1"/>
</dbReference>
<evidence type="ECO:0000256" key="8">
    <source>
        <dbReference type="ARBA" id="ARBA00022857"/>
    </source>
</evidence>
<feature type="compositionally biased region" description="Basic and acidic residues" evidence="13">
    <location>
        <begin position="316"/>
        <end position="347"/>
    </location>
</feature>